<accession>A0A1H3S9K6</accession>
<dbReference type="EMBL" id="FNQE01000038">
    <property type="protein sequence ID" value="SDZ33829.1"/>
    <property type="molecule type" value="Genomic_DNA"/>
</dbReference>
<dbReference type="InterPro" id="IPR023214">
    <property type="entry name" value="HAD_sf"/>
</dbReference>
<dbReference type="Proteomes" id="UP000198625">
    <property type="component" value="Unassembled WGS sequence"/>
</dbReference>
<protein>
    <submittedName>
        <fullName evidence="1">ATPase, P-type (Transporting), HAD superfamily, subfamily IC</fullName>
    </submittedName>
</protein>
<organism evidence="1 2">
    <name type="scientific">Proteiniborus ethanoligenes</name>
    <dbReference type="NCBI Taxonomy" id="415015"/>
    <lineage>
        <taxon>Bacteria</taxon>
        <taxon>Bacillati</taxon>
        <taxon>Bacillota</taxon>
        <taxon>Clostridia</taxon>
        <taxon>Eubacteriales</taxon>
        <taxon>Proteiniborus</taxon>
    </lineage>
</organism>
<dbReference type="AlphaFoldDB" id="A0A1H3S9K6"/>
<dbReference type="OrthoDB" id="159409at2"/>
<dbReference type="RefSeq" id="WP_091732495.1">
    <property type="nucleotide sequence ID" value="NZ_FNQE01000038.1"/>
</dbReference>
<sequence length="156" mass="17049">MLTYNIPGLGKIEIENVVFDYNGTIAVDGKLIDGARELILKLKEYANIYILTADTYGTVEKECIGLGVKVKTFPKDMASLSKKEIVEKLGSEKTICVGNGFNDIEMFKICKISIAIIEGEGCSGKLLSHSDIVSKSIKDAIGIILSENRMKATLRN</sequence>
<evidence type="ECO:0000313" key="1">
    <source>
        <dbReference type="EMBL" id="SDZ33829.1"/>
    </source>
</evidence>
<dbReference type="InterPro" id="IPR036412">
    <property type="entry name" value="HAD-like_sf"/>
</dbReference>
<dbReference type="STRING" id="415015.SAMN05660462_02754"/>
<name>A0A1H3S9K6_9FIRM</name>
<gene>
    <name evidence="1" type="ORF">SAMN05660462_02754</name>
</gene>
<proteinExistence type="predicted"/>
<dbReference type="SUPFAM" id="SSF56784">
    <property type="entry name" value="HAD-like"/>
    <property type="match status" value="1"/>
</dbReference>
<reference evidence="2" key="1">
    <citation type="submission" date="2016-10" db="EMBL/GenBank/DDBJ databases">
        <authorList>
            <person name="Varghese N."/>
            <person name="Submissions S."/>
        </authorList>
    </citation>
    <scope>NUCLEOTIDE SEQUENCE [LARGE SCALE GENOMIC DNA]</scope>
    <source>
        <strain evidence="2">DSM 21650</strain>
    </source>
</reference>
<dbReference type="Pfam" id="PF00702">
    <property type="entry name" value="Hydrolase"/>
    <property type="match status" value="1"/>
</dbReference>
<keyword evidence="2" id="KW-1185">Reference proteome</keyword>
<evidence type="ECO:0000313" key="2">
    <source>
        <dbReference type="Proteomes" id="UP000198625"/>
    </source>
</evidence>
<dbReference type="Gene3D" id="3.40.50.1000">
    <property type="entry name" value="HAD superfamily/HAD-like"/>
    <property type="match status" value="1"/>
</dbReference>